<dbReference type="Proteomes" id="UP000253104">
    <property type="component" value="Chromosome mHSR5_B"/>
</dbReference>
<gene>
    <name evidence="2" type="ORF">CUJ89_31835</name>
</gene>
<evidence type="ECO:0000256" key="1">
    <source>
        <dbReference type="SAM" id="Phobius"/>
    </source>
</evidence>
<sequence length="61" mass="6991">MGPTSKEAAMSQSMISLVVGIVVLLCVAILAAARYRREHEDKPVTRWLDTHPIRDWLRHKH</sequence>
<organism evidence="2 3">
    <name type="scientific">Burkholderia pyrrocinia</name>
    <name type="common">Pseudomonas pyrrocinia</name>
    <dbReference type="NCBI Taxonomy" id="60550"/>
    <lineage>
        <taxon>Bacteria</taxon>
        <taxon>Pseudomonadati</taxon>
        <taxon>Pseudomonadota</taxon>
        <taxon>Betaproteobacteria</taxon>
        <taxon>Burkholderiales</taxon>
        <taxon>Burkholderiaceae</taxon>
        <taxon>Burkholderia</taxon>
        <taxon>Burkholderia cepacia complex</taxon>
    </lineage>
</organism>
<reference evidence="2 3" key="1">
    <citation type="journal article" date="2018" name="ISME J.">
        <title>Involvement of Burkholderiaceae and sulfurous volatiles in disease-suppressive soils.</title>
        <authorList>
            <person name="Carrion V.J."/>
            <person name="Cordovez V."/>
            <person name="Tyc O."/>
            <person name="Etalo D.W."/>
            <person name="de Bruijn I."/>
            <person name="de Jager V.C."/>
            <person name="Medema M.H."/>
            <person name="Eberl L."/>
            <person name="Raaijmakers J.M."/>
        </authorList>
    </citation>
    <scope>NUCLEOTIDE SEQUENCE [LARGE SCALE GENOMIC DNA]</scope>
    <source>
        <strain evidence="3">mHSR5</strain>
    </source>
</reference>
<accession>A0A2Z5N5N2</accession>
<keyword evidence="1" id="KW-0812">Transmembrane</keyword>
<name>A0A2Z5N5N2_BURPY</name>
<proteinExistence type="predicted"/>
<feature type="transmembrane region" description="Helical" evidence="1">
    <location>
        <begin position="12"/>
        <end position="33"/>
    </location>
</feature>
<evidence type="ECO:0000313" key="2">
    <source>
        <dbReference type="EMBL" id="AXF24829.1"/>
    </source>
</evidence>
<keyword evidence="1" id="KW-0472">Membrane</keyword>
<evidence type="ECO:0000313" key="3">
    <source>
        <dbReference type="Proteomes" id="UP000253104"/>
    </source>
</evidence>
<protein>
    <submittedName>
        <fullName evidence="2">Uncharacterized protein</fullName>
    </submittedName>
</protein>
<keyword evidence="1" id="KW-1133">Transmembrane helix</keyword>
<dbReference type="AlphaFoldDB" id="A0A2Z5N5N2"/>
<dbReference type="EMBL" id="CP024903">
    <property type="protein sequence ID" value="AXF24829.1"/>
    <property type="molecule type" value="Genomic_DNA"/>
</dbReference>